<feature type="signal peptide" evidence="1">
    <location>
        <begin position="1"/>
        <end position="21"/>
    </location>
</feature>
<evidence type="ECO:0000313" key="3">
    <source>
        <dbReference type="Proteomes" id="UP001596472"/>
    </source>
</evidence>
<dbReference type="Pfam" id="PF12006">
    <property type="entry name" value="DUF3500"/>
    <property type="match status" value="1"/>
</dbReference>
<dbReference type="Proteomes" id="UP001596472">
    <property type="component" value="Unassembled WGS sequence"/>
</dbReference>
<dbReference type="RefSeq" id="WP_379714955.1">
    <property type="nucleotide sequence ID" value="NZ_JBHTBS010000011.1"/>
</dbReference>
<dbReference type="PANTHER" id="PTHR37489">
    <property type="entry name" value="DUF3500 DOMAIN-CONTAINING PROTEIN"/>
    <property type="match status" value="1"/>
</dbReference>
<dbReference type="PANTHER" id="PTHR37489:SF1">
    <property type="entry name" value="DUF3500 DOMAIN-CONTAINING PROTEIN"/>
    <property type="match status" value="1"/>
</dbReference>
<comment type="caution">
    <text evidence="2">The sequence shown here is derived from an EMBL/GenBank/DDBJ whole genome shotgun (WGS) entry which is preliminary data.</text>
</comment>
<keyword evidence="1" id="KW-0732">Signal</keyword>
<dbReference type="InterPro" id="IPR021889">
    <property type="entry name" value="DUF3500"/>
</dbReference>
<evidence type="ECO:0000256" key="1">
    <source>
        <dbReference type="SAM" id="SignalP"/>
    </source>
</evidence>
<proteinExistence type="predicted"/>
<protein>
    <submittedName>
        <fullName evidence="2">DUF3500 domain-containing protein</fullName>
    </submittedName>
</protein>
<dbReference type="EMBL" id="JBHTBS010000011">
    <property type="protein sequence ID" value="MFC7338948.1"/>
    <property type="molecule type" value="Genomic_DNA"/>
</dbReference>
<accession>A0ABW2LB95</accession>
<name>A0ABW2LB95_9BACT</name>
<sequence length="356" mass="39008">MKATLSLILLAAFLNVSSGLAGTHKAWTLTGEVFAAAEPAETDHSPKAMVAAAEALLAKLTSEQRKQLLLPIDDPERREWRNVPPDRDDGGLRLGDLNREQLESACAFLSTVMSRSGYLKVRNIMLADDLLLRSEKQANRRGGFGSANFWIAIFGTPSETKPWGVQWDGHHVAINLSIVGEKITMSPSFIGTQPHRFMLGNEEIIPMKGETASGYRFIGSLSEEQRKEAIQGARRANLMAGAGKDGKKPKLTGMSCGGLSPEQRTKLMKLIAHWVNDLPKAAAEVRLKEIEAQLDQTVFAWNGPYNLGSDMSYHLSGPGVIIEYSGQDLGGDPLDHLHSIYRDPSNEYGVKWSGKE</sequence>
<feature type="chain" id="PRO_5047343798" evidence="1">
    <location>
        <begin position="22"/>
        <end position="356"/>
    </location>
</feature>
<keyword evidence="3" id="KW-1185">Reference proteome</keyword>
<evidence type="ECO:0000313" key="2">
    <source>
        <dbReference type="EMBL" id="MFC7338948.1"/>
    </source>
</evidence>
<gene>
    <name evidence="2" type="ORF">ACFQY0_17255</name>
</gene>
<organism evidence="2 3">
    <name type="scientific">Haloferula chungangensis</name>
    <dbReference type="NCBI Taxonomy" id="1048331"/>
    <lineage>
        <taxon>Bacteria</taxon>
        <taxon>Pseudomonadati</taxon>
        <taxon>Verrucomicrobiota</taxon>
        <taxon>Verrucomicrobiia</taxon>
        <taxon>Verrucomicrobiales</taxon>
        <taxon>Verrucomicrobiaceae</taxon>
        <taxon>Haloferula</taxon>
    </lineage>
</organism>
<reference evidence="3" key="1">
    <citation type="journal article" date="2019" name="Int. J. Syst. Evol. Microbiol.">
        <title>The Global Catalogue of Microorganisms (GCM) 10K type strain sequencing project: providing services to taxonomists for standard genome sequencing and annotation.</title>
        <authorList>
            <consortium name="The Broad Institute Genomics Platform"/>
            <consortium name="The Broad Institute Genome Sequencing Center for Infectious Disease"/>
            <person name="Wu L."/>
            <person name="Ma J."/>
        </authorList>
    </citation>
    <scope>NUCLEOTIDE SEQUENCE [LARGE SCALE GENOMIC DNA]</scope>
    <source>
        <strain evidence="3">CGMCC 4.1467</strain>
    </source>
</reference>